<keyword evidence="3" id="KW-0285">Flavoprotein</keyword>
<dbReference type="InterPro" id="IPR004099">
    <property type="entry name" value="Pyr_nucl-diS_OxRdtase_dimer"/>
</dbReference>
<comment type="cofactor">
    <cofactor evidence="1">
        <name>FAD</name>
        <dbReference type="ChEBI" id="CHEBI:57692"/>
    </cofactor>
</comment>
<dbReference type="RefSeq" id="WP_273171907.1">
    <property type="nucleotide sequence ID" value="NZ_JAAXZR010000002.1"/>
</dbReference>
<dbReference type="Pfam" id="PF02852">
    <property type="entry name" value="Pyr_redox_dim"/>
    <property type="match status" value="1"/>
</dbReference>
<dbReference type="InterPro" id="IPR036188">
    <property type="entry name" value="FAD/NAD-bd_sf"/>
</dbReference>
<organism evidence="9 10">
    <name type="scientific">Bifidobacterium crudilactis</name>
    <dbReference type="NCBI Taxonomy" id="327277"/>
    <lineage>
        <taxon>Bacteria</taxon>
        <taxon>Bacillati</taxon>
        <taxon>Actinomycetota</taxon>
        <taxon>Actinomycetes</taxon>
        <taxon>Bifidobacteriales</taxon>
        <taxon>Bifidobacteriaceae</taxon>
        <taxon>Bifidobacterium</taxon>
    </lineage>
</organism>
<evidence type="ECO:0000256" key="6">
    <source>
        <dbReference type="ARBA" id="ARBA00023284"/>
    </source>
</evidence>
<comment type="similarity">
    <text evidence="2">Belongs to the class-III pyridine nucleotide-disulfide oxidoreductase family.</text>
</comment>
<reference evidence="9" key="2">
    <citation type="submission" date="2020-01" db="EMBL/GenBank/DDBJ databases">
        <authorList>
            <person name="Campanaro S."/>
        </authorList>
    </citation>
    <scope>NUCLEOTIDE SEQUENCE</scope>
    <source>
        <strain evidence="9">AS01afH2WH_6</strain>
    </source>
</reference>
<dbReference type="InterPro" id="IPR016156">
    <property type="entry name" value="FAD/NAD-linked_Rdtase_dimer_sf"/>
</dbReference>
<feature type="domain" description="Pyridine nucleotide-disulphide oxidoreductase dimerisation" evidence="7">
    <location>
        <begin position="335"/>
        <end position="437"/>
    </location>
</feature>
<keyword evidence="6" id="KW-0676">Redox-active center</keyword>
<dbReference type="PRINTS" id="PR00411">
    <property type="entry name" value="PNDRDTASEI"/>
</dbReference>
<dbReference type="PANTHER" id="PTHR43429:SF1">
    <property type="entry name" value="NAD(P)H SULFUR OXIDOREDUCTASE (COA-DEPENDENT)"/>
    <property type="match status" value="1"/>
</dbReference>
<comment type="caution">
    <text evidence="9">The sequence shown here is derived from an EMBL/GenBank/DDBJ whole genome shotgun (WGS) entry which is preliminary data.</text>
</comment>
<accession>A0A971CXA2</accession>
<sequence>MSEVHKVVVVGSSHGGYEAVQQILLDAPETEIQWYEKGSFLSFLSCGMQLYLEGVVKDVNAVRYATPEGESAKGVHVFVQQEITAIDAEGHSVHVVNHETGEERDESYDKLILSPGAVPAQIPVEGRDLKNIYAMRGRDWAIKLKAATVNPDINDVVVIGAGYIGIEAAEVFAQAGKHVTVIDLADRILPLYLDSEFTEPLTASLEQHGLTVATGHSVQRFEGQDGTISKVVTDKGTFDADLVIESAGVRANTEWLKDVVKLGEHGLIEVDDYQATSAPDIYAVGDATLVKFAPTGGYAHIALATNSRRQGRIAARNALGEHIAFPAVSGSSALSVFDYKFASTGIKDSTAGTYGIETKSVLVKDTYRPPFVPDTAGNAEVLFKLTFAPEDGRILGAQIMSTQDTTANINAISLAIQQHVTVDQLAYTDFFFQPGFDRPWNIMNVAAQQAARELAAVKD</sequence>
<name>A0A971CXA2_9BIFI</name>
<evidence type="ECO:0000256" key="2">
    <source>
        <dbReference type="ARBA" id="ARBA00009130"/>
    </source>
</evidence>
<dbReference type="SUPFAM" id="SSF51905">
    <property type="entry name" value="FAD/NAD(P)-binding domain"/>
    <property type="match status" value="2"/>
</dbReference>
<keyword evidence="4" id="KW-0274">FAD</keyword>
<evidence type="ECO:0000256" key="1">
    <source>
        <dbReference type="ARBA" id="ARBA00001974"/>
    </source>
</evidence>
<feature type="domain" description="FAD/NAD(P)-binding" evidence="8">
    <location>
        <begin position="6"/>
        <end position="311"/>
    </location>
</feature>
<gene>
    <name evidence="9" type="ORF">GXW98_00115</name>
</gene>
<dbReference type="GO" id="GO:0016491">
    <property type="term" value="F:oxidoreductase activity"/>
    <property type="evidence" value="ECO:0007669"/>
    <property type="project" value="UniProtKB-KW"/>
</dbReference>
<dbReference type="Proteomes" id="UP000767327">
    <property type="component" value="Unassembled WGS sequence"/>
</dbReference>
<dbReference type="SUPFAM" id="SSF55424">
    <property type="entry name" value="FAD/NAD-linked reductases, dimerisation (C-terminal) domain"/>
    <property type="match status" value="1"/>
</dbReference>
<proteinExistence type="inferred from homology"/>
<dbReference type="Gene3D" id="3.30.390.30">
    <property type="match status" value="1"/>
</dbReference>
<protein>
    <submittedName>
        <fullName evidence="9">FAD-dependent oxidoreductase</fullName>
    </submittedName>
</protein>
<dbReference type="PRINTS" id="PR00368">
    <property type="entry name" value="FADPNR"/>
</dbReference>
<evidence type="ECO:0000259" key="8">
    <source>
        <dbReference type="Pfam" id="PF07992"/>
    </source>
</evidence>
<evidence type="ECO:0000259" key="7">
    <source>
        <dbReference type="Pfam" id="PF02852"/>
    </source>
</evidence>
<dbReference type="Pfam" id="PF07992">
    <property type="entry name" value="Pyr_redox_2"/>
    <property type="match status" value="1"/>
</dbReference>
<dbReference type="PANTHER" id="PTHR43429">
    <property type="entry name" value="PYRIDINE NUCLEOTIDE-DISULFIDE OXIDOREDUCTASE DOMAIN-CONTAINING"/>
    <property type="match status" value="1"/>
</dbReference>
<dbReference type="InterPro" id="IPR023753">
    <property type="entry name" value="FAD/NAD-binding_dom"/>
</dbReference>
<reference evidence="9" key="1">
    <citation type="journal article" date="2020" name="Biotechnol. Biofuels">
        <title>New insights from the biogas microbiome by comprehensive genome-resolved metagenomics of nearly 1600 species originating from multiple anaerobic digesters.</title>
        <authorList>
            <person name="Campanaro S."/>
            <person name="Treu L."/>
            <person name="Rodriguez-R L.M."/>
            <person name="Kovalovszki A."/>
            <person name="Ziels R.M."/>
            <person name="Maus I."/>
            <person name="Zhu X."/>
            <person name="Kougias P.G."/>
            <person name="Basile A."/>
            <person name="Luo G."/>
            <person name="Schluter A."/>
            <person name="Konstantinidis K.T."/>
            <person name="Angelidaki I."/>
        </authorList>
    </citation>
    <scope>NUCLEOTIDE SEQUENCE</scope>
    <source>
        <strain evidence="9">AS01afH2WH_6</strain>
    </source>
</reference>
<dbReference type="Gene3D" id="3.50.50.60">
    <property type="entry name" value="FAD/NAD(P)-binding domain"/>
    <property type="match status" value="2"/>
</dbReference>
<dbReference type="EMBL" id="JAAXZR010000002">
    <property type="protein sequence ID" value="NLT78685.1"/>
    <property type="molecule type" value="Genomic_DNA"/>
</dbReference>
<evidence type="ECO:0000256" key="4">
    <source>
        <dbReference type="ARBA" id="ARBA00022827"/>
    </source>
</evidence>
<dbReference type="InterPro" id="IPR050260">
    <property type="entry name" value="FAD-bd_OxRdtase"/>
</dbReference>
<evidence type="ECO:0000313" key="9">
    <source>
        <dbReference type="EMBL" id="NLT78685.1"/>
    </source>
</evidence>
<keyword evidence="5" id="KW-0560">Oxidoreductase</keyword>
<evidence type="ECO:0000256" key="5">
    <source>
        <dbReference type="ARBA" id="ARBA00023002"/>
    </source>
</evidence>
<evidence type="ECO:0000313" key="10">
    <source>
        <dbReference type="Proteomes" id="UP000767327"/>
    </source>
</evidence>
<dbReference type="AlphaFoldDB" id="A0A971CXA2"/>
<evidence type="ECO:0000256" key="3">
    <source>
        <dbReference type="ARBA" id="ARBA00022630"/>
    </source>
</evidence>